<dbReference type="Proteomes" id="UP000530424">
    <property type="component" value="Unassembled WGS sequence"/>
</dbReference>
<keyword evidence="4" id="KW-1185">Reference proteome</keyword>
<feature type="domain" description="Bacterial Ig-like" evidence="2">
    <location>
        <begin position="472"/>
        <end position="558"/>
    </location>
</feature>
<organism evidence="3 4">
    <name type="scientific">Nocardioides thalensis</name>
    <dbReference type="NCBI Taxonomy" id="1914755"/>
    <lineage>
        <taxon>Bacteria</taxon>
        <taxon>Bacillati</taxon>
        <taxon>Actinomycetota</taxon>
        <taxon>Actinomycetes</taxon>
        <taxon>Propionibacteriales</taxon>
        <taxon>Nocardioidaceae</taxon>
        <taxon>Nocardioides</taxon>
    </lineage>
</organism>
<dbReference type="EMBL" id="JACCFP010000001">
    <property type="protein sequence ID" value="NYJ00316.1"/>
    <property type="molecule type" value="Genomic_DNA"/>
</dbReference>
<dbReference type="InterPro" id="IPR013783">
    <property type="entry name" value="Ig-like_fold"/>
</dbReference>
<comment type="caution">
    <text evidence="3">The sequence shown here is derived from an EMBL/GenBank/DDBJ whole genome shotgun (WGS) entry which is preliminary data.</text>
</comment>
<feature type="signal peptide" evidence="1">
    <location>
        <begin position="1"/>
        <end position="20"/>
    </location>
</feature>
<accession>A0A853BZW4</accession>
<dbReference type="GO" id="GO:0005975">
    <property type="term" value="P:carbohydrate metabolic process"/>
    <property type="evidence" value="ECO:0007669"/>
    <property type="project" value="UniProtKB-ARBA"/>
</dbReference>
<evidence type="ECO:0000313" key="4">
    <source>
        <dbReference type="Proteomes" id="UP000530424"/>
    </source>
</evidence>
<dbReference type="Pfam" id="PF16640">
    <property type="entry name" value="Big_3_5"/>
    <property type="match status" value="6"/>
</dbReference>
<protein>
    <recommendedName>
        <fullName evidence="2">Bacterial Ig-like domain-containing protein</fullName>
    </recommendedName>
</protein>
<evidence type="ECO:0000256" key="1">
    <source>
        <dbReference type="SAM" id="SignalP"/>
    </source>
</evidence>
<keyword evidence="1" id="KW-0732">Signal</keyword>
<dbReference type="AlphaFoldDB" id="A0A853BZW4"/>
<gene>
    <name evidence="3" type="ORF">HNR19_001014</name>
</gene>
<evidence type="ECO:0000259" key="2">
    <source>
        <dbReference type="Pfam" id="PF16640"/>
    </source>
</evidence>
<name>A0A853BZW4_9ACTN</name>
<evidence type="ECO:0000313" key="3">
    <source>
        <dbReference type="EMBL" id="NYJ00316.1"/>
    </source>
</evidence>
<feature type="chain" id="PRO_5032592212" description="Bacterial Ig-like domain-containing protein" evidence="1">
    <location>
        <begin position="21"/>
        <end position="1250"/>
    </location>
</feature>
<dbReference type="Gene3D" id="2.60.40.10">
    <property type="entry name" value="Immunoglobulins"/>
    <property type="match status" value="8"/>
</dbReference>
<feature type="domain" description="Bacterial Ig-like" evidence="2">
    <location>
        <begin position="963"/>
        <end position="1049"/>
    </location>
</feature>
<feature type="domain" description="Bacterial Ig-like" evidence="2">
    <location>
        <begin position="1061"/>
        <end position="1150"/>
    </location>
</feature>
<reference evidence="3 4" key="1">
    <citation type="submission" date="2020-07" db="EMBL/GenBank/DDBJ databases">
        <title>Sequencing the genomes of 1000 actinobacteria strains.</title>
        <authorList>
            <person name="Klenk H.-P."/>
        </authorList>
    </citation>
    <scope>NUCLEOTIDE SEQUENCE [LARGE SCALE GENOMIC DNA]</scope>
    <source>
        <strain evidence="3 4">DSM 103833</strain>
    </source>
</reference>
<feature type="domain" description="Bacterial Ig-like" evidence="2">
    <location>
        <begin position="570"/>
        <end position="655"/>
    </location>
</feature>
<feature type="domain" description="Bacterial Ig-like" evidence="2">
    <location>
        <begin position="666"/>
        <end position="753"/>
    </location>
</feature>
<sequence length="1250" mass="123388">MLTLLAAALALVATASPARAVQASGDDVPVWSTGWSWTYQTTFRYVGADADVTLNETVTYTVAGAQSFNGQDAYRLNISGTITGGSGSAQVDGVGNVSLSNFSGTVSGTKYVRRSDLAMLQETQAQHLNGTAKLGFISTGITADIDLQMTPQGGWRALVFPLDAGQTWQNNVAVDYDGGFSYEAGSLASGADTFDGTFSMNAPSSVTNATISAAGGSVSTRRVHSQDGDTVNTHWYSPGHRNDARELLQLPLDGATLTLDRTLSSASTPAPATTLTATITPSLTCAGDQVTIAGRLSTGQSGVPVTVRADGIGTVNAATTTGGNYTANLTAPAAGDGKSKTGARGSWGVLVSAGGATAATTLVVTPQNCTTLTYDGATAAPQGGTATVSATLTDLTGGSTAGRTVTFTLSGGATVSASTNAAGVAQTQIPVAGPPRDATITASFAAAGNLVAASDSSPFAVGTIPTTTTVAATPPVVTVGDPVRFTAEVAAVHGAKPGGTVQFQVDGADFGSAVALADGSATSPNLSTLGLGFHEVVAVYNGTADHSPSTSAAFTFRVRPPLLATTTSSTVEPSTAVAGQPVTLSATVGTTSGTPTGEVVFTAGATELGRAAVGSDGKAALTLEDVPVGSHQVVATYSGDDVYGASAAPPRGLTVEKADVSVSLESSDATTVTGEAVSFTASVAVQAPGGGTPGGSVQLEIDGAPVGAPVELTDGSAVFGPITSLGAGSHVVSAAYAGSARYQGGSDQVDQTVEKASTSTTVLATPSPSLEEQPVELIASVVADAPGSGAPTGTVTFLADGDPIGSAPLANGQARLEVSDLAPGDYQVAAEFAGDADYLASESEPVSHTVLAGTAVVATTLALSSSENPSTYGGLITFTADVDAADDSAPAGAVQFSVDGQDIGDPVPVGPGGIAESPALASPDPGDHTVIAAFVPEVGFSGSGDLLTQTVEAAPVTVELVPSDADAQVGDEVSFSATVESTVTGTGTPTGWVQFSVDGVPLGRAVELVDGTAGSEVVDDLTPGDHTVTAIYSGDLHFAPQVATTTQSVHRVATTTTLEVADASVTYGDAVEVTATVTPEHGDLGAPGGTVDIVDGDDVIATVPVAADGTAGVATATLTGLGAGSHQLRAVYSGDDEFDPSSSDDTTVTVGKLATTLTPQAALVSVSPLGLPLGQLKVTLTAGGDPLAGAAIEFKVGTKVVCQATTDARGVAACNAASQILGLVLNGGYTASYAGDADHLATTVKGGILK</sequence>
<proteinExistence type="predicted"/>
<dbReference type="InterPro" id="IPR032109">
    <property type="entry name" value="Big_3_5"/>
</dbReference>
<feature type="domain" description="Bacterial Ig-like" evidence="2">
    <location>
        <begin position="764"/>
        <end position="850"/>
    </location>
</feature>
<dbReference type="RefSeq" id="WP_179666927.1">
    <property type="nucleotide sequence ID" value="NZ_JACCFP010000001.1"/>
</dbReference>